<keyword evidence="3" id="KW-0004">4Fe-4S</keyword>
<evidence type="ECO:0000313" key="13">
    <source>
        <dbReference type="Proteomes" id="UP000053326"/>
    </source>
</evidence>
<dbReference type="InterPro" id="IPR001135">
    <property type="entry name" value="NADH_Q_OxRdtase_suD"/>
</dbReference>
<proteinExistence type="inferred from homology"/>
<gene>
    <name evidence="12" type="ORF">XD66_1134</name>
</gene>
<evidence type="ECO:0000256" key="7">
    <source>
        <dbReference type="ARBA" id="ARBA00023014"/>
    </source>
</evidence>
<dbReference type="Pfam" id="PF00346">
    <property type="entry name" value="Complex1_49kDa"/>
    <property type="match status" value="2"/>
</dbReference>
<feature type="domain" description="NADH-quinone oxidoreductase subunit D" evidence="11">
    <location>
        <begin position="473"/>
        <end position="545"/>
    </location>
</feature>
<dbReference type="SUPFAM" id="SSF56762">
    <property type="entry name" value="HydB/Nqo4-like"/>
    <property type="match status" value="1"/>
</dbReference>
<dbReference type="FunFam" id="1.10.645.10:FF:000004">
    <property type="entry name" value="Hydrogenase 3, large subunit"/>
    <property type="match status" value="1"/>
</dbReference>
<feature type="binding site" evidence="9">
    <location>
        <position position="252"/>
    </location>
    <ligand>
        <name>Ni(2+)</name>
        <dbReference type="ChEBI" id="CHEBI:49786"/>
    </ligand>
</feature>
<feature type="binding site" evidence="9">
    <location>
        <position position="542"/>
    </location>
    <ligand>
        <name>Fe cation</name>
        <dbReference type="ChEBI" id="CHEBI:24875"/>
    </ligand>
</feature>
<dbReference type="GO" id="GO:0008137">
    <property type="term" value="F:NADH dehydrogenase (ubiquinone) activity"/>
    <property type="evidence" value="ECO:0007669"/>
    <property type="project" value="InterPro"/>
</dbReference>
<feature type="binding site" evidence="9">
    <location>
        <position position="229"/>
    </location>
    <ligand>
        <name>Mg(2+)</name>
        <dbReference type="ChEBI" id="CHEBI:18420"/>
    </ligand>
</feature>
<name>A0A101FFN1_9THEO</name>
<comment type="similarity">
    <text evidence="2">Belongs to the complex I 49 kDa subunit family.</text>
</comment>
<evidence type="ECO:0000256" key="5">
    <source>
        <dbReference type="ARBA" id="ARBA00023002"/>
    </source>
</evidence>
<reference evidence="13" key="1">
    <citation type="journal article" date="2015" name="MBio">
        <title>Genome-Resolved Metagenomic Analysis Reveals Roles for Candidate Phyla and Other Microbial Community Members in Biogeochemical Transformations in Oil Reservoirs.</title>
        <authorList>
            <person name="Hu P."/>
            <person name="Tom L."/>
            <person name="Singh A."/>
            <person name="Thomas B.C."/>
            <person name="Baker B.J."/>
            <person name="Piceno Y.M."/>
            <person name="Andersen G.L."/>
            <person name="Banfield J.F."/>
        </authorList>
    </citation>
    <scope>NUCLEOTIDE SEQUENCE [LARGE SCALE GENOMIC DNA]</scope>
</reference>
<dbReference type="EMBL" id="LGFO01000152">
    <property type="protein sequence ID" value="KUK36157.1"/>
    <property type="molecule type" value="Genomic_DNA"/>
</dbReference>
<evidence type="ECO:0000313" key="12">
    <source>
        <dbReference type="EMBL" id="KUK36157.1"/>
    </source>
</evidence>
<comment type="cofactor">
    <cofactor evidence="1">
        <name>[4Fe-4S] cluster</name>
        <dbReference type="ChEBI" id="CHEBI:49883"/>
    </cofactor>
</comment>
<dbReference type="InterPro" id="IPR029014">
    <property type="entry name" value="NiFe-Hase_large"/>
</dbReference>
<protein>
    <submittedName>
        <fullName evidence="12">Formate hydrogenlyase subunit 5</fullName>
    </submittedName>
</protein>
<keyword evidence="9" id="KW-0460">Magnesium</keyword>
<feature type="binding site" evidence="9">
    <location>
        <position position="252"/>
    </location>
    <ligand>
        <name>Fe cation</name>
        <dbReference type="ChEBI" id="CHEBI:24875"/>
    </ligand>
</feature>
<keyword evidence="6 9" id="KW-0408">Iron</keyword>
<dbReference type="GO" id="GO:0016651">
    <property type="term" value="F:oxidoreductase activity, acting on NAD(P)H"/>
    <property type="evidence" value="ECO:0007669"/>
    <property type="project" value="InterPro"/>
</dbReference>
<keyword evidence="9" id="KW-0533">Nickel</keyword>
<dbReference type="GO" id="GO:0016151">
    <property type="term" value="F:nickel cation binding"/>
    <property type="evidence" value="ECO:0007669"/>
    <property type="project" value="InterPro"/>
</dbReference>
<comment type="caution">
    <text evidence="12">The sequence shown here is derived from an EMBL/GenBank/DDBJ whole genome shotgun (WGS) entry which is preliminary data.</text>
</comment>
<feature type="domain" description="NADH:ubiquinone oxidoreductase 30kDa subunit" evidence="10">
    <location>
        <begin position="42"/>
        <end position="161"/>
    </location>
</feature>
<dbReference type="Gene3D" id="3.30.460.80">
    <property type="entry name" value="NADH:ubiquinone oxidoreductase, 30kDa subunit"/>
    <property type="match status" value="1"/>
</dbReference>
<dbReference type="GO" id="GO:0048038">
    <property type="term" value="F:quinone binding"/>
    <property type="evidence" value="ECO:0007669"/>
    <property type="project" value="InterPro"/>
</dbReference>
<dbReference type="Pfam" id="PF00374">
    <property type="entry name" value="NiFeSe_Hases"/>
    <property type="match status" value="1"/>
</dbReference>
<evidence type="ECO:0000259" key="10">
    <source>
        <dbReference type="Pfam" id="PF00329"/>
    </source>
</evidence>
<evidence type="ECO:0000256" key="9">
    <source>
        <dbReference type="PIRSR" id="PIRSR601501-1"/>
    </source>
</evidence>
<keyword evidence="8" id="KW-0520">NAD</keyword>
<dbReference type="GO" id="GO:0051287">
    <property type="term" value="F:NAD binding"/>
    <property type="evidence" value="ECO:0007669"/>
    <property type="project" value="InterPro"/>
</dbReference>
<dbReference type="Proteomes" id="UP000053326">
    <property type="component" value="Unassembled WGS sequence"/>
</dbReference>
<dbReference type="GO" id="GO:0016829">
    <property type="term" value="F:lyase activity"/>
    <property type="evidence" value="ECO:0007669"/>
    <property type="project" value="UniProtKB-KW"/>
</dbReference>
<dbReference type="PANTHER" id="PTHR43485:SF1">
    <property type="entry name" value="FORMATE HYDROGENLYASE SUBUNIT 5-RELATED"/>
    <property type="match status" value="1"/>
</dbReference>
<dbReference type="PATRIC" id="fig|85874.4.peg.553"/>
<keyword evidence="5" id="KW-0560">Oxidoreductase</keyword>
<dbReference type="InterPro" id="IPR001268">
    <property type="entry name" value="NADH_UbQ_OxRdtase_30kDa_su"/>
</dbReference>
<keyword evidence="7" id="KW-0411">Iron-sulfur</keyword>
<dbReference type="Pfam" id="PF00329">
    <property type="entry name" value="Complex1_30kDa"/>
    <property type="match status" value="1"/>
</dbReference>
<evidence type="ECO:0000256" key="6">
    <source>
        <dbReference type="ARBA" id="ARBA00023004"/>
    </source>
</evidence>
<dbReference type="PANTHER" id="PTHR43485">
    <property type="entry name" value="HYDROGENASE-4 COMPONENT G"/>
    <property type="match status" value="1"/>
</dbReference>
<keyword evidence="12" id="KW-0456">Lyase</keyword>
<evidence type="ECO:0000256" key="2">
    <source>
        <dbReference type="ARBA" id="ARBA00005769"/>
    </source>
</evidence>
<evidence type="ECO:0000259" key="11">
    <source>
        <dbReference type="Pfam" id="PF00346"/>
    </source>
</evidence>
<evidence type="ECO:0000256" key="4">
    <source>
        <dbReference type="ARBA" id="ARBA00022723"/>
    </source>
</evidence>
<evidence type="ECO:0000256" key="1">
    <source>
        <dbReference type="ARBA" id="ARBA00001966"/>
    </source>
</evidence>
<dbReference type="InterPro" id="IPR001501">
    <property type="entry name" value="Ni-dep_hyd_lsu"/>
</dbReference>
<feature type="domain" description="NADH-quinone oxidoreductase subunit D" evidence="11">
    <location>
        <begin position="304"/>
        <end position="470"/>
    </location>
</feature>
<dbReference type="SUPFAM" id="SSF143243">
    <property type="entry name" value="Nqo5-like"/>
    <property type="match status" value="1"/>
</dbReference>
<organism evidence="12 13">
    <name type="scientific">Thermacetogenium phaeum</name>
    <dbReference type="NCBI Taxonomy" id="85874"/>
    <lineage>
        <taxon>Bacteria</taxon>
        <taxon>Bacillati</taxon>
        <taxon>Bacillota</taxon>
        <taxon>Clostridia</taxon>
        <taxon>Thermoanaerobacterales</taxon>
        <taxon>Thermoanaerobacteraceae</taxon>
        <taxon>Thermacetogenium</taxon>
    </lineage>
</organism>
<comment type="cofactor">
    <cofactor evidence="9">
        <name>Fe cation</name>
        <dbReference type="ChEBI" id="CHEBI:24875"/>
    </cofactor>
</comment>
<feature type="binding site" evidence="9">
    <location>
        <position position="539"/>
    </location>
    <ligand>
        <name>Ni(2+)</name>
        <dbReference type="ChEBI" id="CHEBI:49786"/>
    </ligand>
</feature>
<sequence length="578" mass="65961">MNPQTEPVKSNGKKEEVESLRSGFGQAILDETWQTADQVTLTVDLDYLPQVVAAAYYRLGGWLSSVIGNDERRLNGAFALYYVLSMEHEQPEENFWLTIKALVPPEKPEFPSVTPLVPAAAWYERDVRDLLGIHPVNHPDPRRLVLPDDWPDGLHPLRKDAMDYRFRPEAATDEETYEFVNVEGEGIMEVPLGPLHVTSDEPGHFRLFVDGETIVDADYRLFYCHRGLEKLAENRMDYDQVHFLAERICGICGYAHSIAYTTAVERAIGLEVPERARYLRTILLEVERLHSHLLNLGLACHFTGFDSGFMQFFRVREKAMRIAEILSGARKTYGVNLIGGVRRDILKEERDQVVDLLAECRRETDDLIAILLNTPNLRKRTVGVGVLDRKVARDFSPVGPNVRGSGFQRDTRSDHPYLAYDSIPWEVVTAEGCDVFSRVLVRAKEVYETFNIIQHCLQELPGGPVLVEGFTCKPHRYALGYVEAPRGEDVHWVMTCDNQKLYRWRPRASSYNNWPAIRFMLRGNAISDAPLIIASIDPCYSCTERVTVVDVKKRKAKDISYKELERYCIEKKDSPLKG</sequence>
<feature type="binding site" evidence="9">
    <location>
        <position position="249"/>
    </location>
    <ligand>
        <name>Ni(2+)</name>
        <dbReference type="ChEBI" id="CHEBI:49786"/>
    </ligand>
</feature>
<dbReference type="InterPro" id="IPR037232">
    <property type="entry name" value="NADH_quin_OxRdtase_su_C/D-like"/>
</dbReference>
<evidence type="ECO:0000256" key="8">
    <source>
        <dbReference type="ARBA" id="ARBA00023027"/>
    </source>
</evidence>
<dbReference type="Gene3D" id="1.10.645.10">
    <property type="entry name" value="Cytochrome-c3 Hydrogenase, chain B"/>
    <property type="match status" value="1"/>
</dbReference>
<dbReference type="InterPro" id="IPR052197">
    <property type="entry name" value="ComplexI_49kDa-like"/>
</dbReference>
<keyword evidence="4 9" id="KW-0479">Metal-binding</keyword>
<dbReference type="GO" id="GO:0051539">
    <property type="term" value="F:4 iron, 4 sulfur cluster binding"/>
    <property type="evidence" value="ECO:0007669"/>
    <property type="project" value="UniProtKB-KW"/>
</dbReference>
<evidence type="ECO:0000256" key="3">
    <source>
        <dbReference type="ARBA" id="ARBA00022485"/>
    </source>
</evidence>
<accession>A0A101FFN1</accession>
<dbReference type="AlphaFoldDB" id="A0A101FFN1"/>
<comment type="cofactor">
    <cofactor evidence="9">
        <name>Ni(2+)</name>
        <dbReference type="ChEBI" id="CHEBI:49786"/>
    </cofactor>
</comment>